<comment type="similarity">
    <text evidence="1">Belongs to the LysR transcriptional regulatory family.</text>
</comment>
<dbReference type="InterPro" id="IPR036390">
    <property type="entry name" value="WH_DNA-bd_sf"/>
</dbReference>
<proteinExistence type="inferred from homology"/>
<keyword evidence="4" id="KW-0804">Transcription</keyword>
<keyword evidence="7" id="KW-1185">Reference proteome</keyword>
<dbReference type="Pfam" id="PF03466">
    <property type="entry name" value="LysR_substrate"/>
    <property type="match status" value="1"/>
</dbReference>
<dbReference type="GO" id="GO:0000976">
    <property type="term" value="F:transcription cis-regulatory region binding"/>
    <property type="evidence" value="ECO:0007669"/>
    <property type="project" value="TreeGrafter"/>
</dbReference>
<dbReference type="PRINTS" id="PR00039">
    <property type="entry name" value="HTHLYSR"/>
</dbReference>
<dbReference type="Pfam" id="PF00126">
    <property type="entry name" value="HTH_1"/>
    <property type="match status" value="1"/>
</dbReference>
<dbReference type="CDD" id="cd05466">
    <property type="entry name" value="PBP2_LTTR_substrate"/>
    <property type="match status" value="1"/>
</dbReference>
<dbReference type="GO" id="GO:0003700">
    <property type="term" value="F:DNA-binding transcription factor activity"/>
    <property type="evidence" value="ECO:0007669"/>
    <property type="project" value="InterPro"/>
</dbReference>
<dbReference type="InterPro" id="IPR036388">
    <property type="entry name" value="WH-like_DNA-bd_sf"/>
</dbReference>
<evidence type="ECO:0000313" key="6">
    <source>
        <dbReference type="EMBL" id="RKF21849.1"/>
    </source>
</evidence>
<organism evidence="6 7">
    <name type="scientific">Altericroceibacterium spongiae</name>
    <dbReference type="NCBI Taxonomy" id="2320269"/>
    <lineage>
        <taxon>Bacteria</taxon>
        <taxon>Pseudomonadati</taxon>
        <taxon>Pseudomonadota</taxon>
        <taxon>Alphaproteobacteria</taxon>
        <taxon>Sphingomonadales</taxon>
        <taxon>Erythrobacteraceae</taxon>
        <taxon>Altericroceibacterium</taxon>
    </lineage>
</organism>
<evidence type="ECO:0000256" key="2">
    <source>
        <dbReference type="ARBA" id="ARBA00023015"/>
    </source>
</evidence>
<dbReference type="AlphaFoldDB" id="A0A420EMC6"/>
<dbReference type="Proteomes" id="UP000284395">
    <property type="component" value="Unassembled WGS sequence"/>
</dbReference>
<dbReference type="SUPFAM" id="SSF53850">
    <property type="entry name" value="Periplasmic binding protein-like II"/>
    <property type="match status" value="1"/>
</dbReference>
<keyword evidence="2" id="KW-0805">Transcription regulation</keyword>
<dbReference type="OrthoDB" id="7216893at2"/>
<name>A0A420EMC6_9SPHN</name>
<keyword evidence="3" id="KW-0238">DNA-binding</keyword>
<comment type="caution">
    <text evidence="6">The sequence shown here is derived from an EMBL/GenBank/DDBJ whole genome shotgun (WGS) entry which is preliminary data.</text>
</comment>
<accession>A0A420EMC6</accession>
<evidence type="ECO:0000256" key="3">
    <source>
        <dbReference type="ARBA" id="ARBA00023125"/>
    </source>
</evidence>
<evidence type="ECO:0000256" key="1">
    <source>
        <dbReference type="ARBA" id="ARBA00009437"/>
    </source>
</evidence>
<dbReference type="PANTHER" id="PTHR30126">
    <property type="entry name" value="HTH-TYPE TRANSCRIPTIONAL REGULATOR"/>
    <property type="match status" value="1"/>
</dbReference>
<dbReference type="InterPro" id="IPR000847">
    <property type="entry name" value="LysR_HTH_N"/>
</dbReference>
<dbReference type="InterPro" id="IPR005119">
    <property type="entry name" value="LysR_subst-bd"/>
</dbReference>
<reference evidence="6 7" key="1">
    <citation type="submission" date="2018-09" db="EMBL/GenBank/DDBJ databases">
        <title>Altererythrobacter spongiae sp. nov., isolated from a marine sponge.</title>
        <authorList>
            <person name="Zhuang L."/>
            <person name="Luo L."/>
        </authorList>
    </citation>
    <scope>NUCLEOTIDE SEQUENCE [LARGE SCALE GENOMIC DNA]</scope>
    <source>
        <strain evidence="6 7">HN-Y73</strain>
    </source>
</reference>
<evidence type="ECO:0000256" key="4">
    <source>
        <dbReference type="ARBA" id="ARBA00023163"/>
    </source>
</evidence>
<dbReference type="PANTHER" id="PTHR30126:SF40">
    <property type="entry name" value="HTH-TYPE TRANSCRIPTIONAL REGULATOR GLTR"/>
    <property type="match status" value="1"/>
</dbReference>
<dbReference type="Gene3D" id="3.40.190.10">
    <property type="entry name" value="Periplasmic binding protein-like II"/>
    <property type="match status" value="2"/>
</dbReference>
<dbReference type="EMBL" id="RAPF01000003">
    <property type="protein sequence ID" value="RKF21849.1"/>
    <property type="molecule type" value="Genomic_DNA"/>
</dbReference>
<sequence>MQNMPFTLRQLQVFSSLCDTLSFRKSAESMGISQASISAQLKTLEQQLGVMLFHRTPGKRPELTGEGEAFLLDFRRFAQSAEALAGHRRRTAGTCGLQCNIYIGRSLFDDYVRPKMDGFLIEHPEIGLSFEVGLPGECHADYIENGRFDFALFHQRDDWRPSTHMDVLACMKSGIYGHRKFLPANGAAPDTRALETMPFILPEAGSAPERMQLRVLRNRGIRPRRIVCRTPYFDVMASMVERGLGIACLVENQISHLSRQEICLLYEMGRWNLIAYRKPCPPDARLDRVRDFLLASVLDDPGYPVTRAMVQNMM</sequence>
<dbReference type="SUPFAM" id="SSF46785">
    <property type="entry name" value="Winged helix' DNA-binding domain"/>
    <property type="match status" value="1"/>
</dbReference>
<evidence type="ECO:0000259" key="5">
    <source>
        <dbReference type="PROSITE" id="PS50931"/>
    </source>
</evidence>
<protein>
    <submittedName>
        <fullName evidence="6">LysR family transcriptional regulator</fullName>
    </submittedName>
</protein>
<dbReference type="Gene3D" id="1.10.10.10">
    <property type="entry name" value="Winged helix-like DNA-binding domain superfamily/Winged helix DNA-binding domain"/>
    <property type="match status" value="1"/>
</dbReference>
<gene>
    <name evidence="6" type="ORF">D6851_07480</name>
</gene>
<evidence type="ECO:0000313" key="7">
    <source>
        <dbReference type="Proteomes" id="UP000284395"/>
    </source>
</evidence>
<dbReference type="RefSeq" id="WP_120324257.1">
    <property type="nucleotide sequence ID" value="NZ_RAPF01000003.1"/>
</dbReference>
<dbReference type="PROSITE" id="PS50931">
    <property type="entry name" value="HTH_LYSR"/>
    <property type="match status" value="1"/>
</dbReference>
<feature type="domain" description="HTH lysR-type" evidence="5">
    <location>
        <begin position="6"/>
        <end position="64"/>
    </location>
</feature>